<evidence type="ECO:0000313" key="7">
    <source>
        <dbReference type="EMBL" id="HIR47742.1"/>
    </source>
</evidence>
<evidence type="ECO:0000256" key="5">
    <source>
        <dbReference type="PIRSR" id="PIRSR005700-1"/>
    </source>
</evidence>
<dbReference type="PANTHER" id="PTHR10363:SF2">
    <property type="entry name" value="BLEOMYCIN HYDROLASE"/>
    <property type="match status" value="1"/>
</dbReference>
<dbReference type="SUPFAM" id="SSF54001">
    <property type="entry name" value="Cysteine proteinases"/>
    <property type="match status" value="1"/>
</dbReference>
<keyword evidence="1 4" id="KW-0645">Protease</keyword>
<feature type="region of interest" description="Disordered" evidence="6">
    <location>
        <begin position="428"/>
        <end position="448"/>
    </location>
</feature>
<dbReference type="AlphaFoldDB" id="A0A9D1AN97"/>
<keyword evidence="2 4" id="KW-0378">Hydrolase</keyword>
<dbReference type="EMBL" id="DVGZ01000095">
    <property type="protein sequence ID" value="HIR47742.1"/>
    <property type="molecule type" value="Genomic_DNA"/>
</dbReference>
<evidence type="ECO:0000256" key="2">
    <source>
        <dbReference type="ARBA" id="ARBA00022801"/>
    </source>
</evidence>
<evidence type="ECO:0000256" key="4">
    <source>
        <dbReference type="PIRNR" id="PIRNR005700"/>
    </source>
</evidence>
<comment type="similarity">
    <text evidence="4">Belongs to the peptidase C1 family.</text>
</comment>
<sequence>MKHAKAVSAQQLSAFSARYNESPSRRAMTNAVAKTEIADVTFDNRCLRGDRFHFSVEIPTLPVTNQERSGRCWIFAGANLLREEVAKACKLDSFELSQNYIAFWDKFEKCNYYLESVIDLIDRPVDDRTLCWIFSTGVQDGGQWDMFVSLIEKYGAVPKEAMDETYQSSHTAAMNSLLNTKLHQYAAHLQKLFRDGADNDALHAEKDTMLREVYCFLCTCLGEPPAVFDFTWTDKDKQYHIDRGLTPQTFYDKYIKLPLNDYVSVINSPTSDKPFGKTYTVDYLGNVVGGRDILYLNLPVEELAALTVKQLQAGQLVWFGSDVSKCGDRKRGIWDSEAFDYASAFELDFSMEKGAALDYRESAMNHAMVITGVELDENGKPVRWKIQNSWSDENGSKGYYLMSAAWFERYVYQVVIRREHLSEAQRAALDTEPGHLPPWDPMGTLADR</sequence>
<dbReference type="GO" id="GO:0009636">
    <property type="term" value="P:response to toxic substance"/>
    <property type="evidence" value="ECO:0007669"/>
    <property type="project" value="TreeGrafter"/>
</dbReference>
<keyword evidence="3 4" id="KW-0788">Thiol protease</keyword>
<evidence type="ECO:0000256" key="1">
    <source>
        <dbReference type="ARBA" id="ARBA00022670"/>
    </source>
</evidence>
<dbReference type="GO" id="GO:0005737">
    <property type="term" value="C:cytoplasm"/>
    <property type="evidence" value="ECO:0007669"/>
    <property type="project" value="TreeGrafter"/>
</dbReference>
<reference evidence="7" key="1">
    <citation type="submission" date="2020-10" db="EMBL/GenBank/DDBJ databases">
        <authorList>
            <person name="Gilroy R."/>
        </authorList>
    </citation>
    <scope>NUCLEOTIDE SEQUENCE</scope>
    <source>
        <strain evidence="7">ChiSxjej1B13-7958</strain>
    </source>
</reference>
<dbReference type="InterPro" id="IPR000169">
    <property type="entry name" value="Pept_cys_AS"/>
</dbReference>
<evidence type="ECO:0000313" key="8">
    <source>
        <dbReference type="Proteomes" id="UP000824242"/>
    </source>
</evidence>
<dbReference type="GO" id="GO:0070005">
    <property type="term" value="F:cysteine-type aminopeptidase activity"/>
    <property type="evidence" value="ECO:0007669"/>
    <property type="project" value="InterPro"/>
</dbReference>
<dbReference type="InterPro" id="IPR004134">
    <property type="entry name" value="Peptidase_C1B"/>
</dbReference>
<feature type="active site" evidence="5">
    <location>
        <position position="72"/>
    </location>
</feature>
<evidence type="ECO:0000256" key="3">
    <source>
        <dbReference type="ARBA" id="ARBA00022807"/>
    </source>
</evidence>
<name>A0A9D1AN97_9FIRM</name>
<feature type="active site" evidence="5">
    <location>
        <position position="388"/>
    </location>
</feature>
<dbReference type="InterPro" id="IPR038765">
    <property type="entry name" value="Papain-like_cys_pep_sf"/>
</dbReference>
<accession>A0A9D1AN97</accession>
<keyword evidence="4" id="KW-0031">Aminopeptidase</keyword>
<gene>
    <name evidence="7" type="ORF">IAB89_08840</name>
</gene>
<protein>
    <recommendedName>
        <fullName evidence="4">Aminopeptidase</fullName>
    </recommendedName>
</protein>
<comment type="caution">
    <text evidence="7">The sequence shown here is derived from an EMBL/GenBank/DDBJ whole genome shotgun (WGS) entry which is preliminary data.</text>
</comment>
<feature type="active site" evidence="5">
    <location>
        <position position="366"/>
    </location>
</feature>
<reference evidence="7" key="2">
    <citation type="journal article" date="2021" name="PeerJ">
        <title>Extensive microbial diversity within the chicken gut microbiome revealed by metagenomics and culture.</title>
        <authorList>
            <person name="Gilroy R."/>
            <person name="Ravi A."/>
            <person name="Getino M."/>
            <person name="Pursley I."/>
            <person name="Horton D.L."/>
            <person name="Alikhan N.F."/>
            <person name="Baker D."/>
            <person name="Gharbi K."/>
            <person name="Hall N."/>
            <person name="Watson M."/>
            <person name="Adriaenssens E.M."/>
            <person name="Foster-Nyarko E."/>
            <person name="Jarju S."/>
            <person name="Secka A."/>
            <person name="Antonio M."/>
            <person name="Oren A."/>
            <person name="Chaudhuri R.R."/>
            <person name="La Ragione R."/>
            <person name="Hildebrand F."/>
            <person name="Pallen M.J."/>
        </authorList>
    </citation>
    <scope>NUCLEOTIDE SEQUENCE</scope>
    <source>
        <strain evidence="7">ChiSxjej1B13-7958</strain>
    </source>
</reference>
<proteinExistence type="inferred from homology"/>
<dbReference type="Gene3D" id="3.90.70.10">
    <property type="entry name" value="Cysteine proteinases"/>
    <property type="match status" value="1"/>
</dbReference>
<organism evidence="7 8">
    <name type="scientific">Candidatus Caccousia avicola</name>
    <dbReference type="NCBI Taxonomy" id="2840721"/>
    <lineage>
        <taxon>Bacteria</taxon>
        <taxon>Bacillati</taxon>
        <taxon>Bacillota</taxon>
        <taxon>Clostridia</taxon>
        <taxon>Eubacteriales</taxon>
        <taxon>Oscillospiraceae</taxon>
        <taxon>Oscillospiraceae incertae sedis</taxon>
        <taxon>Candidatus Caccousia</taxon>
    </lineage>
</organism>
<dbReference type="PANTHER" id="PTHR10363">
    <property type="entry name" value="BLEOMYCIN HYDROLASE"/>
    <property type="match status" value="1"/>
</dbReference>
<dbReference type="Pfam" id="PF03051">
    <property type="entry name" value="Peptidase_C1_2"/>
    <property type="match status" value="1"/>
</dbReference>
<evidence type="ECO:0000256" key="6">
    <source>
        <dbReference type="SAM" id="MobiDB-lite"/>
    </source>
</evidence>
<dbReference type="GO" id="GO:0006508">
    <property type="term" value="P:proteolysis"/>
    <property type="evidence" value="ECO:0007669"/>
    <property type="project" value="UniProtKB-KW"/>
</dbReference>
<dbReference type="GO" id="GO:0043418">
    <property type="term" value="P:homocysteine catabolic process"/>
    <property type="evidence" value="ECO:0007669"/>
    <property type="project" value="TreeGrafter"/>
</dbReference>
<dbReference type="PIRSF" id="PIRSF005700">
    <property type="entry name" value="PepC"/>
    <property type="match status" value="1"/>
</dbReference>
<dbReference type="PROSITE" id="PS00139">
    <property type="entry name" value="THIOL_PROTEASE_CYS"/>
    <property type="match status" value="1"/>
</dbReference>
<dbReference type="CDD" id="cd00585">
    <property type="entry name" value="Peptidase_C1B"/>
    <property type="match status" value="1"/>
</dbReference>
<dbReference type="Proteomes" id="UP000824242">
    <property type="component" value="Unassembled WGS sequence"/>
</dbReference>